<comment type="caution">
    <text evidence="2">The sequence shown here is derived from an EMBL/GenBank/DDBJ whole genome shotgun (WGS) entry which is preliminary data.</text>
</comment>
<organism evidence="2 3">
    <name type="scientific">Hymenobacter metallicola</name>
    <dbReference type="NCBI Taxonomy" id="2563114"/>
    <lineage>
        <taxon>Bacteria</taxon>
        <taxon>Pseudomonadati</taxon>
        <taxon>Bacteroidota</taxon>
        <taxon>Cytophagia</taxon>
        <taxon>Cytophagales</taxon>
        <taxon>Hymenobacteraceae</taxon>
        <taxon>Hymenobacter</taxon>
    </lineage>
</organism>
<sequence length="424" mass="46904">MERMVKLVLTSQGILTIGLLLVLALAPHLPTSLVRWDALWYRSIEAHGYFFRPGGMSSTGFFPFFPWVWDITQLNAVGISIFNLALAGVAVWLLRRYLRLRPEALVLYAAFPSCMFLYLPYTEALFFFFSSLVLISVAHNFRPAGTLAAALFLGSLTRVTSFFYVPALAAVEVFGWLAQREGRLVPRLGRLVGLGLLPALGLLTVVLYQWWETGVWFAFNKTQQAGWDHRLRLPHLPLTSFGNGAVLLDGLALLVGVLAGGWLLYQLGRVGRGQGPAPRPEVIFAAVFVALSALHTTLFAPLTSTGQTSLLSLHRYVFCTPFFLILLNEFIPRQALSWQTVGLCLLPVVGLAALLGMLSTAPFIQRPPLLGVPVPGLLCGVLLLGYVALWLRAHSRWIQVVLYGSSLLLQFVYLYTYALGRWVG</sequence>
<feature type="transmembrane region" description="Helical" evidence="1">
    <location>
        <begin position="74"/>
        <end position="94"/>
    </location>
</feature>
<feature type="transmembrane region" description="Helical" evidence="1">
    <location>
        <begin position="159"/>
        <end position="179"/>
    </location>
</feature>
<evidence type="ECO:0000256" key="1">
    <source>
        <dbReference type="SAM" id="Phobius"/>
    </source>
</evidence>
<feature type="transmembrane region" description="Helical" evidence="1">
    <location>
        <begin position="370"/>
        <end position="391"/>
    </location>
</feature>
<dbReference type="EMBL" id="SRMB01000001">
    <property type="protein sequence ID" value="TGE28656.1"/>
    <property type="molecule type" value="Genomic_DNA"/>
</dbReference>
<keyword evidence="1" id="KW-0472">Membrane</keyword>
<reference evidence="2 3" key="1">
    <citation type="submission" date="2019-04" db="EMBL/GenBank/DDBJ databases">
        <authorList>
            <person name="Feng G."/>
            <person name="Zhang J."/>
            <person name="Zhu H."/>
        </authorList>
    </citation>
    <scope>NUCLEOTIDE SEQUENCE [LARGE SCALE GENOMIC DNA]</scope>
    <source>
        <strain evidence="2 3">9PBR-1</strain>
    </source>
</reference>
<feature type="transmembrane region" description="Helical" evidence="1">
    <location>
        <begin position="106"/>
        <end position="139"/>
    </location>
</feature>
<feature type="transmembrane region" description="Helical" evidence="1">
    <location>
        <begin position="191"/>
        <end position="211"/>
    </location>
</feature>
<feature type="transmembrane region" description="Helical" evidence="1">
    <location>
        <begin position="313"/>
        <end position="331"/>
    </location>
</feature>
<feature type="transmembrane region" description="Helical" evidence="1">
    <location>
        <begin position="282"/>
        <end position="301"/>
    </location>
</feature>
<keyword evidence="3" id="KW-1185">Reference proteome</keyword>
<feature type="transmembrane region" description="Helical" evidence="1">
    <location>
        <begin position="241"/>
        <end position="262"/>
    </location>
</feature>
<name>A0A4Z0QGP8_9BACT</name>
<feature type="transmembrane region" description="Helical" evidence="1">
    <location>
        <begin position="343"/>
        <end position="364"/>
    </location>
</feature>
<evidence type="ECO:0008006" key="4">
    <source>
        <dbReference type="Google" id="ProtNLM"/>
    </source>
</evidence>
<feature type="transmembrane region" description="Helical" evidence="1">
    <location>
        <begin position="400"/>
        <end position="418"/>
    </location>
</feature>
<keyword evidence="1" id="KW-1133">Transmembrane helix</keyword>
<protein>
    <recommendedName>
        <fullName evidence="4">Glycosyltransferase RgtA/B/C/D-like domain-containing protein</fullName>
    </recommendedName>
</protein>
<accession>A0A4Z0QGP8</accession>
<evidence type="ECO:0000313" key="2">
    <source>
        <dbReference type="EMBL" id="TGE28656.1"/>
    </source>
</evidence>
<gene>
    <name evidence="2" type="ORF">E5K02_04095</name>
</gene>
<keyword evidence="1" id="KW-0812">Transmembrane</keyword>
<evidence type="ECO:0000313" key="3">
    <source>
        <dbReference type="Proteomes" id="UP000298471"/>
    </source>
</evidence>
<dbReference type="Proteomes" id="UP000298471">
    <property type="component" value="Unassembled WGS sequence"/>
</dbReference>
<dbReference type="AlphaFoldDB" id="A0A4Z0QGP8"/>
<feature type="transmembrane region" description="Helical" evidence="1">
    <location>
        <begin position="7"/>
        <end position="26"/>
    </location>
</feature>
<proteinExistence type="predicted"/>